<gene>
    <name evidence="2" type="ORF">LTRI10_LOCUS9735</name>
</gene>
<evidence type="ECO:0000313" key="2">
    <source>
        <dbReference type="EMBL" id="CAL1363024.1"/>
    </source>
</evidence>
<dbReference type="PANTHER" id="PTHR34145:SF68">
    <property type="entry name" value="FBD DOMAIN-CONTAINING PROTEIN"/>
    <property type="match status" value="1"/>
</dbReference>
<evidence type="ECO:0000259" key="1">
    <source>
        <dbReference type="PROSITE" id="PS50181"/>
    </source>
</evidence>
<dbReference type="Pfam" id="PF23622">
    <property type="entry name" value="LRR_At1g61320_AtMIF1"/>
    <property type="match status" value="1"/>
</dbReference>
<dbReference type="SUPFAM" id="SSF52047">
    <property type="entry name" value="RNI-like"/>
    <property type="match status" value="1"/>
</dbReference>
<dbReference type="SMART" id="SM00256">
    <property type="entry name" value="FBOX"/>
    <property type="match status" value="1"/>
</dbReference>
<dbReference type="PANTHER" id="PTHR34145">
    <property type="entry name" value="OS02G0105600 PROTEIN"/>
    <property type="match status" value="1"/>
</dbReference>
<dbReference type="InterPro" id="IPR032675">
    <property type="entry name" value="LRR_dom_sf"/>
</dbReference>
<reference evidence="2 3" key="1">
    <citation type="submission" date="2024-04" db="EMBL/GenBank/DDBJ databases">
        <authorList>
            <person name="Fracassetti M."/>
        </authorList>
    </citation>
    <scope>NUCLEOTIDE SEQUENCE [LARGE SCALE GENOMIC DNA]</scope>
</reference>
<organism evidence="2 3">
    <name type="scientific">Linum trigynum</name>
    <dbReference type="NCBI Taxonomy" id="586398"/>
    <lineage>
        <taxon>Eukaryota</taxon>
        <taxon>Viridiplantae</taxon>
        <taxon>Streptophyta</taxon>
        <taxon>Embryophyta</taxon>
        <taxon>Tracheophyta</taxon>
        <taxon>Spermatophyta</taxon>
        <taxon>Magnoliopsida</taxon>
        <taxon>eudicotyledons</taxon>
        <taxon>Gunneridae</taxon>
        <taxon>Pentapetalae</taxon>
        <taxon>rosids</taxon>
        <taxon>fabids</taxon>
        <taxon>Malpighiales</taxon>
        <taxon>Linaceae</taxon>
        <taxon>Linum</taxon>
    </lineage>
</organism>
<evidence type="ECO:0000313" key="3">
    <source>
        <dbReference type="Proteomes" id="UP001497516"/>
    </source>
</evidence>
<dbReference type="SUPFAM" id="SSF81383">
    <property type="entry name" value="F-box domain"/>
    <property type="match status" value="1"/>
</dbReference>
<keyword evidence="3" id="KW-1185">Reference proteome</keyword>
<dbReference type="InterPro" id="IPR001810">
    <property type="entry name" value="F-box_dom"/>
</dbReference>
<accession>A0AAV2D0X7</accession>
<dbReference type="Pfam" id="PF00646">
    <property type="entry name" value="F-box"/>
    <property type="match status" value="1"/>
</dbReference>
<dbReference type="PROSITE" id="PS50181">
    <property type="entry name" value="FBOX"/>
    <property type="match status" value="1"/>
</dbReference>
<dbReference type="InterPro" id="IPR053772">
    <property type="entry name" value="At1g61320/At1g61330-like"/>
</dbReference>
<name>A0AAV2D0X7_9ROSI</name>
<sequence>MAESESTGLTEPGREEELDWTSKLPDEVLVSVLSFLTLKEAVSTSVLSSRWRNLWRWADLELDFDGSKVLVDMYDRLLHRNEPFVEEKRQWFKNWVNVVVSQLHNAPKLKKLRVVFSLTNQCNCERDIDRWLEFSISRRVESLHLDLQVPPDYQYRLDYDYAFSEECYNHIKAPAGLRDIKFLTSLRLNCVDIRGEVLEHFVHNCPLLEELVVRMSNSLKMLRVVGSSQSPLRLKHLELRYCNSLKSLEINHAPRLVRLIFDNCFAVKEDLQVKNCPCLVDLTLGLYSARYDSTFKALYGNASQLKSMFLKIFWESGLLPLDMAEHTHLERLIIQVNGGSYGSLLRLTPLINACPRLHTVQVFLHTHYSENPYNGGPRDVGIVKRHRPSIKVVEIVGFSGFEMESDFVEYVMEYFVGLERLVIDRGLEAPFFYDGVTFGTRKSRVCSEEQACTAEKLALEFKSKAPPTLEFVVI</sequence>
<dbReference type="CDD" id="cd22160">
    <property type="entry name" value="F-box_AtFBL13-like"/>
    <property type="match status" value="1"/>
</dbReference>
<dbReference type="Gene3D" id="1.20.1280.50">
    <property type="match status" value="1"/>
</dbReference>
<dbReference type="Gene3D" id="3.80.10.10">
    <property type="entry name" value="Ribonuclease Inhibitor"/>
    <property type="match status" value="1"/>
</dbReference>
<dbReference type="InterPro" id="IPR036047">
    <property type="entry name" value="F-box-like_dom_sf"/>
</dbReference>
<dbReference type="Proteomes" id="UP001497516">
    <property type="component" value="Chromosome 10"/>
</dbReference>
<dbReference type="AlphaFoldDB" id="A0AAV2D0X7"/>
<dbReference type="InterPro" id="IPR053781">
    <property type="entry name" value="F-box_AtFBL13-like"/>
</dbReference>
<proteinExistence type="predicted"/>
<dbReference type="InterPro" id="IPR055357">
    <property type="entry name" value="LRR_At1g61320_AtMIF1"/>
</dbReference>
<dbReference type="EMBL" id="OZ034814">
    <property type="protein sequence ID" value="CAL1363024.1"/>
    <property type="molecule type" value="Genomic_DNA"/>
</dbReference>
<feature type="domain" description="F-box" evidence="1">
    <location>
        <begin position="18"/>
        <end position="54"/>
    </location>
</feature>
<protein>
    <recommendedName>
        <fullName evidence="1">F-box domain-containing protein</fullName>
    </recommendedName>
</protein>